<dbReference type="SUPFAM" id="SSF53067">
    <property type="entry name" value="Actin-like ATPase domain"/>
    <property type="match status" value="2"/>
</dbReference>
<gene>
    <name evidence="10" type="ORF">GSTUM_00004353001</name>
</gene>
<sequence>MAPSAASNVSNSTSTSNTSKTNAAKPTTPIPPLEAGHLERLEAPLADVPGIARAFEVIYHNLALTASDQFLPTPIRALPTGEEKGRFLALDLGGTNLRVAVVWLYGGSRLKVCTRGSWGIPQHFKTGAAEVLFRWVADRIGDVVGEYLGDVGSEERERVLSEGMELGVTFSFPMEQTAHDSALLMPMGKGFTFTTTNDLPSLLKTAYDDLLSTTTPAYPLPKLDILSITNDSISTLLSAAYLHHSTEDTRAVAGIIAGTGTNATCLCPVSKLPVLKQPTSGPNTDAILLNTEWSIRGTAPPLKPYITTWDVQLDLENEKPGFQPFEEMVGGRYLGELVRLVCLDLFSSSVPKSQLPEKMKLPYGLDTKLCSDVEASVNDDEALSLLQDYFDPDTSSSTSSSTATTTAATTGGDLEEWKWDLPSAASFRRISAAVSTRAAALIAAATIGVLGVNDELKCHVEKEVLVCYTGTVLEQYPTFRERCEGFMMEVVERWVVEGRIPPTSSGKRRAVRLVEAKDGGIVGAVVLAGMVKEGRT</sequence>
<reference evidence="10 11" key="1">
    <citation type="journal article" date="2010" name="Nature">
        <title>Perigord black truffle genome uncovers evolutionary origins and mechanisms of symbiosis.</title>
        <authorList>
            <person name="Martin F."/>
            <person name="Kohler A."/>
            <person name="Murat C."/>
            <person name="Balestrini R."/>
            <person name="Coutinho P.M."/>
            <person name="Jaillon O."/>
            <person name="Montanini B."/>
            <person name="Morin E."/>
            <person name="Noel B."/>
            <person name="Percudani R."/>
            <person name="Porcel B."/>
            <person name="Rubini A."/>
            <person name="Amicucci A."/>
            <person name="Amselem J."/>
            <person name="Anthouard V."/>
            <person name="Arcioni S."/>
            <person name="Artiguenave F."/>
            <person name="Aury J.M."/>
            <person name="Ballario P."/>
            <person name="Bolchi A."/>
            <person name="Brenna A."/>
            <person name="Brun A."/>
            <person name="Buee M."/>
            <person name="Cantarel B."/>
            <person name="Chevalier G."/>
            <person name="Couloux A."/>
            <person name="Da Silva C."/>
            <person name="Denoeud F."/>
            <person name="Duplessis S."/>
            <person name="Ghignone S."/>
            <person name="Hilselberger B."/>
            <person name="Iotti M."/>
            <person name="Marcais B."/>
            <person name="Mello A."/>
            <person name="Miranda M."/>
            <person name="Pacioni G."/>
            <person name="Quesneville H."/>
            <person name="Riccioni C."/>
            <person name="Ruotolo R."/>
            <person name="Splivallo R."/>
            <person name="Stocchi V."/>
            <person name="Tisserant E."/>
            <person name="Viscomi A.R."/>
            <person name="Zambonelli A."/>
            <person name="Zampieri E."/>
            <person name="Henrissat B."/>
            <person name="Lebrun M.H."/>
            <person name="Paolocci F."/>
            <person name="Bonfante P."/>
            <person name="Ottonello S."/>
            <person name="Wincker P."/>
        </authorList>
    </citation>
    <scope>NUCLEOTIDE SEQUENCE [LARGE SCALE GENOMIC DNA]</scope>
    <source>
        <strain evidence="10 11">Mel28</strain>
    </source>
</reference>
<protein>
    <recommendedName>
        <fullName evidence="6">Phosphotransferase</fullName>
        <ecNumber evidence="6">2.7.1.-</ecNumber>
    </recommendedName>
</protein>
<dbReference type="Gene3D" id="3.40.367.20">
    <property type="match status" value="1"/>
</dbReference>
<dbReference type="GO" id="GO:0001678">
    <property type="term" value="P:intracellular glucose homeostasis"/>
    <property type="evidence" value="ECO:0007669"/>
    <property type="project" value="InterPro"/>
</dbReference>
<dbReference type="EC" id="2.7.1.-" evidence="6"/>
<name>D5G5I5_TUBMM</name>
<dbReference type="Proteomes" id="UP000006911">
    <property type="component" value="Unassembled WGS sequence"/>
</dbReference>
<dbReference type="GO" id="GO:0005524">
    <property type="term" value="F:ATP binding"/>
    <property type="evidence" value="ECO:0007669"/>
    <property type="project" value="UniProtKB-UniRule"/>
</dbReference>
<organism evidence="10 11">
    <name type="scientific">Tuber melanosporum (strain Mel28)</name>
    <name type="common">Perigord black truffle</name>
    <dbReference type="NCBI Taxonomy" id="656061"/>
    <lineage>
        <taxon>Eukaryota</taxon>
        <taxon>Fungi</taxon>
        <taxon>Dikarya</taxon>
        <taxon>Ascomycota</taxon>
        <taxon>Pezizomycotina</taxon>
        <taxon>Pezizomycetes</taxon>
        <taxon>Pezizales</taxon>
        <taxon>Tuberaceae</taxon>
        <taxon>Tuber</taxon>
    </lineage>
</organism>
<dbReference type="GO" id="GO:0005829">
    <property type="term" value="C:cytosol"/>
    <property type="evidence" value="ECO:0007669"/>
    <property type="project" value="TreeGrafter"/>
</dbReference>
<dbReference type="GO" id="GO:0005536">
    <property type="term" value="F:D-glucose binding"/>
    <property type="evidence" value="ECO:0007669"/>
    <property type="project" value="InterPro"/>
</dbReference>
<dbReference type="OMA" id="LDMGITF"/>
<keyword evidence="11" id="KW-1185">Reference proteome</keyword>
<feature type="region of interest" description="Disordered" evidence="7">
    <location>
        <begin position="1"/>
        <end position="33"/>
    </location>
</feature>
<dbReference type="Pfam" id="PF03727">
    <property type="entry name" value="Hexokinase_2"/>
    <property type="match status" value="1"/>
</dbReference>
<dbReference type="AlphaFoldDB" id="D5G5I5"/>
<dbReference type="STRING" id="656061.D5G5I5"/>
<evidence type="ECO:0000259" key="8">
    <source>
        <dbReference type="Pfam" id="PF00349"/>
    </source>
</evidence>
<evidence type="ECO:0000313" key="10">
    <source>
        <dbReference type="EMBL" id="CAZ79778.1"/>
    </source>
</evidence>
<dbReference type="eggNOG" id="KOG1369">
    <property type="taxonomic scope" value="Eukaryota"/>
</dbReference>
<dbReference type="InterPro" id="IPR022673">
    <property type="entry name" value="Hexokinase_C"/>
</dbReference>
<comment type="similarity">
    <text evidence="1 6">Belongs to the hexokinase family.</text>
</comment>
<keyword evidence="5 6" id="KW-0067">ATP-binding</keyword>
<dbReference type="HOGENOM" id="CLU_014393_4_0_1"/>
<dbReference type="GO" id="GO:0006006">
    <property type="term" value="P:glucose metabolic process"/>
    <property type="evidence" value="ECO:0007669"/>
    <property type="project" value="TreeGrafter"/>
</dbReference>
<evidence type="ECO:0000313" key="11">
    <source>
        <dbReference type="Proteomes" id="UP000006911"/>
    </source>
</evidence>
<dbReference type="GO" id="GO:0005739">
    <property type="term" value="C:mitochondrion"/>
    <property type="evidence" value="ECO:0007669"/>
    <property type="project" value="TreeGrafter"/>
</dbReference>
<dbReference type="InterPro" id="IPR043129">
    <property type="entry name" value="ATPase_NBD"/>
</dbReference>
<keyword evidence="6" id="KW-0324">Glycolysis</keyword>
<feature type="domain" description="Hexokinase N-terminal" evidence="8">
    <location>
        <begin position="47"/>
        <end position="241"/>
    </location>
</feature>
<evidence type="ECO:0000259" key="9">
    <source>
        <dbReference type="Pfam" id="PF03727"/>
    </source>
</evidence>
<evidence type="ECO:0000256" key="3">
    <source>
        <dbReference type="ARBA" id="ARBA00022741"/>
    </source>
</evidence>
<keyword evidence="4 6" id="KW-0418">Kinase</keyword>
<dbReference type="RefSeq" id="XP_002835621.1">
    <property type="nucleotide sequence ID" value="XM_002835575.1"/>
</dbReference>
<evidence type="ECO:0000256" key="1">
    <source>
        <dbReference type="ARBA" id="ARBA00009225"/>
    </source>
</evidence>
<evidence type="ECO:0000256" key="6">
    <source>
        <dbReference type="RuleBase" id="RU362007"/>
    </source>
</evidence>
<dbReference type="GO" id="GO:0006013">
    <property type="term" value="P:mannose metabolic process"/>
    <property type="evidence" value="ECO:0007669"/>
    <property type="project" value="TreeGrafter"/>
</dbReference>
<dbReference type="PROSITE" id="PS51748">
    <property type="entry name" value="HEXOKINASE_2"/>
    <property type="match status" value="1"/>
</dbReference>
<dbReference type="PANTHER" id="PTHR19443">
    <property type="entry name" value="HEXOKINASE"/>
    <property type="match status" value="1"/>
</dbReference>
<proteinExistence type="inferred from homology"/>
<dbReference type="InParanoid" id="D5G5I5"/>
<dbReference type="GO" id="GO:0008865">
    <property type="term" value="F:fructokinase activity"/>
    <property type="evidence" value="ECO:0007669"/>
    <property type="project" value="TreeGrafter"/>
</dbReference>
<feature type="domain" description="Hexokinase C-terminal" evidence="9">
    <location>
        <begin position="253"/>
        <end position="529"/>
    </location>
</feature>
<dbReference type="InterPro" id="IPR022672">
    <property type="entry name" value="Hexokinase_N"/>
</dbReference>
<dbReference type="PANTHER" id="PTHR19443:SF29">
    <property type="entry name" value="PHOSPHOTRANSFERASE"/>
    <property type="match status" value="1"/>
</dbReference>
<evidence type="ECO:0000256" key="2">
    <source>
        <dbReference type="ARBA" id="ARBA00022679"/>
    </source>
</evidence>
<keyword evidence="3 6" id="KW-0547">Nucleotide-binding</keyword>
<dbReference type="GO" id="GO:0006096">
    <property type="term" value="P:glycolytic process"/>
    <property type="evidence" value="ECO:0007669"/>
    <property type="project" value="UniProtKB-UniPathway"/>
</dbReference>
<dbReference type="PRINTS" id="PR00475">
    <property type="entry name" value="HEXOKINASE"/>
</dbReference>
<dbReference type="UniPathway" id="UPA00109">
    <property type="reaction ID" value="UER00180"/>
</dbReference>
<dbReference type="GO" id="GO:0019158">
    <property type="term" value="F:mannokinase activity"/>
    <property type="evidence" value="ECO:0007669"/>
    <property type="project" value="TreeGrafter"/>
</dbReference>
<evidence type="ECO:0000256" key="5">
    <source>
        <dbReference type="ARBA" id="ARBA00022840"/>
    </source>
</evidence>
<dbReference type="GeneID" id="9183764"/>
<feature type="compositionally biased region" description="Low complexity" evidence="7">
    <location>
        <begin position="1"/>
        <end position="24"/>
    </location>
</feature>
<dbReference type="EMBL" id="FN429998">
    <property type="protein sequence ID" value="CAZ79778.1"/>
    <property type="molecule type" value="Genomic_DNA"/>
</dbReference>
<dbReference type="GO" id="GO:0004340">
    <property type="term" value="F:glucokinase activity"/>
    <property type="evidence" value="ECO:0007669"/>
    <property type="project" value="TreeGrafter"/>
</dbReference>
<dbReference type="Pfam" id="PF00349">
    <property type="entry name" value="Hexokinase_1"/>
    <property type="match status" value="1"/>
</dbReference>
<evidence type="ECO:0000256" key="7">
    <source>
        <dbReference type="SAM" id="MobiDB-lite"/>
    </source>
</evidence>
<dbReference type="Gene3D" id="3.30.420.40">
    <property type="match status" value="1"/>
</dbReference>
<accession>D5G5I5</accession>
<dbReference type="KEGG" id="tml:GSTUM_00004353001"/>
<keyword evidence="2 6" id="KW-0808">Transferase</keyword>
<dbReference type="InterPro" id="IPR001312">
    <property type="entry name" value="Hexokinase"/>
</dbReference>
<evidence type="ECO:0000256" key="4">
    <source>
        <dbReference type="ARBA" id="ARBA00022777"/>
    </source>
</evidence>